<reference evidence="3" key="1">
    <citation type="journal article" date="2020" name="Stud. Mycol.">
        <title>101 Dothideomycetes genomes: A test case for predicting lifestyles and emergence of pathogens.</title>
        <authorList>
            <person name="Haridas S."/>
            <person name="Albert R."/>
            <person name="Binder M."/>
            <person name="Bloem J."/>
            <person name="LaButti K."/>
            <person name="Salamov A."/>
            <person name="Andreopoulos B."/>
            <person name="Baker S."/>
            <person name="Barry K."/>
            <person name="Bills G."/>
            <person name="Bluhm B."/>
            <person name="Cannon C."/>
            <person name="Castanera R."/>
            <person name="Culley D."/>
            <person name="Daum C."/>
            <person name="Ezra D."/>
            <person name="Gonzalez J."/>
            <person name="Henrissat B."/>
            <person name="Kuo A."/>
            <person name="Liang C."/>
            <person name="Lipzen A."/>
            <person name="Lutzoni F."/>
            <person name="Magnuson J."/>
            <person name="Mondo S."/>
            <person name="Nolan M."/>
            <person name="Ohm R."/>
            <person name="Pangilinan J."/>
            <person name="Park H.-J."/>
            <person name="Ramirez L."/>
            <person name="Alfaro M."/>
            <person name="Sun H."/>
            <person name="Tritt A."/>
            <person name="Yoshinaga Y."/>
            <person name="Zwiers L.-H."/>
            <person name="Turgeon B."/>
            <person name="Goodwin S."/>
            <person name="Spatafora J."/>
            <person name="Crous P."/>
            <person name="Grigoriev I."/>
        </authorList>
    </citation>
    <scope>NUCLEOTIDE SEQUENCE [LARGE SCALE GENOMIC DNA]</scope>
    <source>
        <strain evidence="3">CBS 304.66</strain>
    </source>
</reference>
<dbReference type="EMBL" id="ML986582">
    <property type="protein sequence ID" value="KAF2269473.1"/>
    <property type="molecule type" value="Genomic_DNA"/>
</dbReference>
<keyword evidence="3" id="KW-1185">Reference proteome</keyword>
<comment type="caution">
    <text evidence="2">The sequence shown here is derived from an EMBL/GenBank/DDBJ whole genome shotgun (WGS) entry which is preliminary data.</text>
</comment>
<evidence type="ECO:0000313" key="2">
    <source>
        <dbReference type="EMBL" id="KAF2269473.1"/>
    </source>
</evidence>
<proteinExistence type="predicted"/>
<evidence type="ECO:0000256" key="1">
    <source>
        <dbReference type="SAM" id="MobiDB-lite"/>
    </source>
</evidence>
<gene>
    <name evidence="2" type="ORF">CC78DRAFT_540014</name>
</gene>
<feature type="region of interest" description="Disordered" evidence="1">
    <location>
        <begin position="227"/>
        <end position="251"/>
    </location>
</feature>
<dbReference type="Proteomes" id="UP000800093">
    <property type="component" value="Unassembled WGS sequence"/>
</dbReference>
<dbReference type="AlphaFoldDB" id="A0A9P4NA80"/>
<evidence type="ECO:0000313" key="3">
    <source>
        <dbReference type="Proteomes" id="UP000800093"/>
    </source>
</evidence>
<protein>
    <submittedName>
        <fullName evidence="2">Uncharacterized protein</fullName>
    </submittedName>
</protein>
<sequence>MRSAVGGSPAALAMTEWAEVGWSATMVFVLLREHGCCQLEAEEWRTTRTRMRTRTWALTLRAPPGRRAHRQAGQARYRSRSAAAADWWQPQTACARPRAVAGLDCRRVLASMTCIASTLVVAFWTNELAGPPWPKPHSSLCSSTPQSADHAPQLPVCGELIEFVGGSARGSPLNQAHPRPAIRLVEQHMFPRRSRRRRAVSFFHISDCGDNPPACGSQRLAAHPAAAPLLGTTPPSALTTTTSNTPPKAPSSILIPLQLHSNHRALSAASRLS</sequence>
<accession>A0A9P4NA80</accession>
<organism evidence="2 3">
    <name type="scientific">Lojkania enalia</name>
    <dbReference type="NCBI Taxonomy" id="147567"/>
    <lineage>
        <taxon>Eukaryota</taxon>
        <taxon>Fungi</taxon>
        <taxon>Dikarya</taxon>
        <taxon>Ascomycota</taxon>
        <taxon>Pezizomycotina</taxon>
        <taxon>Dothideomycetes</taxon>
        <taxon>Pleosporomycetidae</taxon>
        <taxon>Pleosporales</taxon>
        <taxon>Pleosporales incertae sedis</taxon>
        <taxon>Lojkania</taxon>
    </lineage>
</organism>
<name>A0A9P4NA80_9PLEO</name>